<dbReference type="OrthoDB" id="10265068at2759"/>
<keyword evidence="6" id="KW-1185">Reference proteome</keyword>
<feature type="domain" description="HhH-GPD" evidence="4">
    <location>
        <begin position="17"/>
        <end position="132"/>
    </location>
</feature>
<keyword evidence="2" id="KW-0539">Nucleus</keyword>
<comment type="subcellular location">
    <subcellularLocation>
        <location evidence="1">Nucleus</location>
    </subcellularLocation>
</comment>
<dbReference type="EMBL" id="KI925462">
    <property type="protein sequence ID" value="ETW78462.1"/>
    <property type="molecule type" value="Genomic_DNA"/>
</dbReference>
<dbReference type="Pfam" id="PF00730">
    <property type="entry name" value="HhH-GPD"/>
    <property type="match status" value="1"/>
</dbReference>
<sequence length="198" mass="22176">KEHLASDMWRMLVAVTLLNKTAGTHALPIFWHLMDKWPSPSALARADVTEVVDAIRSLGLQATRGARLVAMSRAYLFRAPPAAVAPEPARAVCRSKYYPVDAPERPSESAPGKQQRRARRPITPISGLPGSGQYAEDSYRIFCAGEDEWRRVVPKDKELVRFIKWRWAVEGQRWSPDGDGRANGPATQDYLEALIQEL</sequence>
<dbReference type="KEGG" id="hir:HETIRDRAFT_241856"/>
<dbReference type="Gene3D" id="1.10.340.30">
    <property type="entry name" value="Hypothetical protein, domain 2"/>
    <property type="match status" value="1"/>
</dbReference>
<dbReference type="AlphaFoldDB" id="W4JY06"/>
<evidence type="ECO:0000259" key="4">
    <source>
        <dbReference type="Pfam" id="PF00730"/>
    </source>
</evidence>
<dbReference type="GO" id="GO:0003824">
    <property type="term" value="F:catalytic activity"/>
    <property type="evidence" value="ECO:0007669"/>
    <property type="project" value="InterPro"/>
</dbReference>
<feature type="region of interest" description="Disordered" evidence="3">
    <location>
        <begin position="102"/>
        <end position="131"/>
    </location>
</feature>
<protein>
    <recommendedName>
        <fullName evidence="4">HhH-GPD domain-containing protein</fullName>
    </recommendedName>
</protein>
<dbReference type="GO" id="GO:0006285">
    <property type="term" value="P:base-excision repair, AP site formation"/>
    <property type="evidence" value="ECO:0007669"/>
    <property type="project" value="UniProtKB-ARBA"/>
</dbReference>
<dbReference type="SUPFAM" id="SSF48150">
    <property type="entry name" value="DNA-glycosylase"/>
    <property type="match status" value="1"/>
</dbReference>
<dbReference type="InterPro" id="IPR011257">
    <property type="entry name" value="DNA_glycosylase"/>
</dbReference>
<proteinExistence type="predicted"/>
<dbReference type="HOGENOM" id="CLU_053907_0_1_1"/>
<organism evidence="5 6">
    <name type="scientific">Heterobasidion irregulare (strain TC 32-1)</name>
    <dbReference type="NCBI Taxonomy" id="747525"/>
    <lineage>
        <taxon>Eukaryota</taxon>
        <taxon>Fungi</taxon>
        <taxon>Dikarya</taxon>
        <taxon>Basidiomycota</taxon>
        <taxon>Agaricomycotina</taxon>
        <taxon>Agaricomycetes</taxon>
        <taxon>Russulales</taxon>
        <taxon>Bondarzewiaceae</taxon>
        <taxon>Heterobasidion</taxon>
        <taxon>Heterobasidion annosum species complex</taxon>
    </lineage>
</organism>
<dbReference type="InterPro" id="IPR003265">
    <property type="entry name" value="HhH-GPD_domain"/>
</dbReference>
<dbReference type="GeneID" id="20668906"/>
<accession>W4JY06</accession>
<dbReference type="PANTHER" id="PTHR15074:SF0">
    <property type="entry name" value="METHYL-CPG-BINDING DOMAIN PROTEIN 4-LIKE PROTEIN"/>
    <property type="match status" value="1"/>
</dbReference>
<evidence type="ECO:0000313" key="5">
    <source>
        <dbReference type="EMBL" id="ETW78462.1"/>
    </source>
</evidence>
<gene>
    <name evidence="5" type="ORF">HETIRDRAFT_241856</name>
</gene>
<feature type="non-terminal residue" evidence="5">
    <location>
        <position position="1"/>
    </location>
</feature>
<dbReference type="RefSeq" id="XP_009550429.1">
    <property type="nucleotide sequence ID" value="XM_009552134.1"/>
</dbReference>
<evidence type="ECO:0000256" key="1">
    <source>
        <dbReference type="ARBA" id="ARBA00004123"/>
    </source>
</evidence>
<feature type="non-terminal residue" evidence="5">
    <location>
        <position position="198"/>
    </location>
</feature>
<dbReference type="eggNOG" id="KOG4161">
    <property type="taxonomic scope" value="Eukaryota"/>
</dbReference>
<dbReference type="InParanoid" id="W4JY06"/>
<dbReference type="Proteomes" id="UP000030671">
    <property type="component" value="Unassembled WGS sequence"/>
</dbReference>
<evidence type="ECO:0000313" key="6">
    <source>
        <dbReference type="Proteomes" id="UP000030671"/>
    </source>
</evidence>
<dbReference type="GO" id="GO:0003677">
    <property type="term" value="F:DNA binding"/>
    <property type="evidence" value="ECO:0007669"/>
    <property type="project" value="InterPro"/>
</dbReference>
<evidence type="ECO:0000256" key="3">
    <source>
        <dbReference type="SAM" id="MobiDB-lite"/>
    </source>
</evidence>
<evidence type="ECO:0000256" key="2">
    <source>
        <dbReference type="ARBA" id="ARBA00023242"/>
    </source>
</evidence>
<name>W4JY06_HETIT</name>
<dbReference type="PANTHER" id="PTHR15074">
    <property type="entry name" value="METHYL-CPG-BINDING PROTEIN"/>
    <property type="match status" value="1"/>
</dbReference>
<dbReference type="GO" id="GO:0005634">
    <property type="term" value="C:nucleus"/>
    <property type="evidence" value="ECO:0007669"/>
    <property type="project" value="UniProtKB-SubCell"/>
</dbReference>
<dbReference type="InterPro" id="IPR045138">
    <property type="entry name" value="MeCP2/MBD4"/>
</dbReference>
<reference evidence="5 6" key="1">
    <citation type="journal article" date="2012" name="New Phytol.">
        <title>Insight into trade-off between wood decay and parasitism from the genome of a fungal forest pathogen.</title>
        <authorList>
            <person name="Olson A."/>
            <person name="Aerts A."/>
            <person name="Asiegbu F."/>
            <person name="Belbahri L."/>
            <person name="Bouzid O."/>
            <person name="Broberg A."/>
            <person name="Canback B."/>
            <person name="Coutinho P.M."/>
            <person name="Cullen D."/>
            <person name="Dalman K."/>
            <person name="Deflorio G."/>
            <person name="van Diepen L.T."/>
            <person name="Dunand C."/>
            <person name="Duplessis S."/>
            <person name="Durling M."/>
            <person name="Gonthier P."/>
            <person name="Grimwood J."/>
            <person name="Fossdal C.G."/>
            <person name="Hansson D."/>
            <person name="Henrissat B."/>
            <person name="Hietala A."/>
            <person name="Himmelstrand K."/>
            <person name="Hoffmeister D."/>
            <person name="Hogberg N."/>
            <person name="James T.Y."/>
            <person name="Karlsson M."/>
            <person name="Kohler A."/>
            <person name="Kues U."/>
            <person name="Lee Y.H."/>
            <person name="Lin Y.C."/>
            <person name="Lind M."/>
            <person name="Lindquist E."/>
            <person name="Lombard V."/>
            <person name="Lucas S."/>
            <person name="Lunden K."/>
            <person name="Morin E."/>
            <person name="Murat C."/>
            <person name="Park J."/>
            <person name="Raffaello T."/>
            <person name="Rouze P."/>
            <person name="Salamov A."/>
            <person name="Schmutz J."/>
            <person name="Solheim H."/>
            <person name="Stahlberg J."/>
            <person name="Velez H."/>
            <person name="de Vries R.P."/>
            <person name="Wiebenga A."/>
            <person name="Woodward S."/>
            <person name="Yakovlev I."/>
            <person name="Garbelotto M."/>
            <person name="Martin F."/>
            <person name="Grigoriev I.V."/>
            <person name="Stenlid J."/>
        </authorList>
    </citation>
    <scope>NUCLEOTIDE SEQUENCE [LARGE SCALE GENOMIC DNA]</scope>
    <source>
        <strain evidence="5 6">TC 32-1</strain>
    </source>
</reference>
<dbReference type="STRING" id="747525.W4JY06"/>